<comment type="cofactor">
    <cofactor evidence="1 4">
        <name>FAD</name>
        <dbReference type="ChEBI" id="CHEBI:57692"/>
    </cofactor>
</comment>
<dbReference type="InterPro" id="IPR002937">
    <property type="entry name" value="Amino_oxidase"/>
</dbReference>
<keyword evidence="8" id="KW-1185">Reference proteome</keyword>
<dbReference type="GO" id="GO:0046592">
    <property type="term" value="F:polyamine oxidase activity"/>
    <property type="evidence" value="ECO:0007669"/>
    <property type="project" value="TreeGrafter"/>
</dbReference>
<dbReference type="InterPro" id="IPR036188">
    <property type="entry name" value="FAD/NAD-bd_sf"/>
</dbReference>
<comment type="similarity">
    <text evidence="4">Belongs to the flavin monoamine oxidase family.</text>
</comment>
<feature type="signal peptide" evidence="5">
    <location>
        <begin position="1"/>
        <end position="17"/>
    </location>
</feature>
<dbReference type="Pfam" id="PF01593">
    <property type="entry name" value="Amino_oxidase"/>
    <property type="match status" value="1"/>
</dbReference>
<accession>A0A9Q0RXV0</accession>
<dbReference type="SUPFAM" id="SSF54373">
    <property type="entry name" value="FAD-linked reductases, C-terminal domain"/>
    <property type="match status" value="1"/>
</dbReference>
<sequence>MLSKIWIVLILSVLSSAFVTRLEKATPKIVIVGAGASGIAAAAKLLENGFSDIVILEAQDRIGGRVYSIPFGKGFLDLGGQWCEGEGGNVVYELVKPHFEFGDTGITPENDHCHTSDGIMLDQSICTNMLNMSMSILEDYKKMGKSNKSLGEYYEESYQNKNSAAIDEEFADQIKDFNERQMNSLFASESWYDVSAKLAAHTAAEGNEQLTWKDRGYKTVFDYLTKKLPDPSKALPVDEKIQLNKEVTNIDWNSNEVIVKCADGSEYRADHVIVTVSLGYLKKHHPTLFTPKLPQKKITAIQNTGFGTLGKIFLEFEQPFWSTDSKNWAAYAFLWKQKDKDNLIGSEKEWVTDVTSFMRVDAYPNLIAAFVAGKHMKQFEEISDQQLINDSMWLLEKFLGRTLPRPINMRRSKWMSNKYFLGSYSFTSIDNEFNDFKDLGEAICNGENKPILLFAGEATEEVNSGYVHGAVSSGWRVAGEIVEHYGSPI</sequence>
<evidence type="ECO:0000256" key="2">
    <source>
        <dbReference type="ARBA" id="ARBA00023002"/>
    </source>
</evidence>
<dbReference type="AlphaFoldDB" id="A0A9Q0RXV0"/>
<feature type="binding site" evidence="3">
    <location>
        <begin position="57"/>
        <end position="58"/>
    </location>
    <ligand>
        <name>FAD</name>
        <dbReference type="ChEBI" id="CHEBI:57692"/>
    </ligand>
</feature>
<evidence type="ECO:0000256" key="4">
    <source>
        <dbReference type="RuleBase" id="RU362067"/>
    </source>
</evidence>
<feature type="binding site" evidence="3">
    <location>
        <position position="370"/>
    </location>
    <ligand>
        <name>substrate</name>
    </ligand>
</feature>
<dbReference type="GO" id="GO:0008131">
    <property type="term" value="F:primary methylamine oxidase activity"/>
    <property type="evidence" value="ECO:0007669"/>
    <property type="project" value="UniProtKB-ARBA"/>
</dbReference>
<evidence type="ECO:0000256" key="3">
    <source>
        <dbReference type="PIRSR" id="PIRSR601613-1"/>
    </source>
</evidence>
<feature type="domain" description="Amine oxidase" evidence="6">
    <location>
        <begin position="37"/>
        <end position="481"/>
    </location>
</feature>
<dbReference type="Gene3D" id="3.90.660.10">
    <property type="match status" value="1"/>
</dbReference>
<evidence type="ECO:0000313" key="7">
    <source>
        <dbReference type="EMBL" id="KAJ6636278.1"/>
    </source>
</evidence>
<keyword evidence="5" id="KW-0732">Signal</keyword>
<dbReference type="InterPro" id="IPR050281">
    <property type="entry name" value="Flavin_monoamine_oxidase"/>
</dbReference>
<organism evidence="7 8">
    <name type="scientific">Pseudolycoriella hygida</name>
    <dbReference type="NCBI Taxonomy" id="35572"/>
    <lineage>
        <taxon>Eukaryota</taxon>
        <taxon>Metazoa</taxon>
        <taxon>Ecdysozoa</taxon>
        <taxon>Arthropoda</taxon>
        <taxon>Hexapoda</taxon>
        <taxon>Insecta</taxon>
        <taxon>Pterygota</taxon>
        <taxon>Neoptera</taxon>
        <taxon>Endopterygota</taxon>
        <taxon>Diptera</taxon>
        <taxon>Nematocera</taxon>
        <taxon>Sciaroidea</taxon>
        <taxon>Sciaridae</taxon>
        <taxon>Pseudolycoriella</taxon>
    </lineage>
</organism>
<keyword evidence="2 4" id="KW-0560">Oxidoreductase</keyword>
<dbReference type="Proteomes" id="UP001151699">
    <property type="component" value="Chromosome C"/>
</dbReference>
<evidence type="ECO:0000256" key="1">
    <source>
        <dbReference type="ARBA" id="ARBA00001974"/>
    </source>
</evidence>
<evidence type="ECO:0000259" key="6">
    <source>
        <dbReference type="Pfam" id="PF01593"/>
    </source>
</evidence>
<dbReference type="InterPro" id="IPR001613">
    <property type="entry name" value="Flavin_amine_oxidase"/>
</dbReference>
<feature type="binding site" evidence="3">
    <location>
        <position position="37"/>
    </location>
    <ligand>
        <name>FAD</name>
        <dbReference type="ChEBI" id="CHEBI:57692"/>
    </ligand>
</feature>
<feature type="binding site" evidence="3">
    <location>
        <position position="247"/>
    </location>
    <ligand>
        <name>FAD</name>
        <dbReference type="ChEBI" id="CHEBI:57692"/>
    </ligand>
</feature>
<name>A0A9Q0RXV0_9DIPT</name>
<dbReference type="PANTHER" id="PTHR10742">
    <property type="entry name" value="FLAVIN MONOAMINE OXIDASE"/>
    <property type="match status" value="1"/>
</dbReference>
<evidence type="ECO:0000313" key="8">
    <source>
        <dbReference type="Proteomes" id="UP001151699"/>
    </source>
</evidence>
<reference evidence="7" key="1">
    <citation type="submission" date="2022-07" db="EMBL/GenBank/DDBJ databases">
        <authorList>
            <person name="Trinca V."/>
            <person name="Uliana J.V.C."/>
            <person name="Torres T.T."/>
            <person name="Ward R.J."/>
            <person name="Monesi N."/>
        </authorList>
    </citation>
    <scope>NUCLEOTIDE SEQUENCE</scope>
    <source>
        <strain evidence="7">HSMRA1968</strain>
        <tissue evidence="7">Whole embryos</tissue>
    </source>
</reference>
<dbReference type="PANTHER" id="PTHR10742:SF398">
    <property type="entry name" value="AMINE OXIDASE DOMAIN-CONTAINING PROTEIN-RELATED"/>
    <property type="match status" value="1"/>
</dbReference>
<gene>
    <name evidence="7" type="primary">Paox_6</name>
    <name evidence="7" type="ORF">Bhyg_14866</name>
</gene>
<feature type="chain" id="PRO_5040168128" description="Amine oxidase" evidence="5">
    <location>
        <begin position="18"/>
        <end position="489"/>
    </location>
</feature>
<dbReference type="PRINTS" id="PR00757">
    <property type="entry name" value="AMINEOXDASEF"/>
</dbReference>
<comment type="caution">
    <text evidence="7">The sequence shown here is derived from an EMBL/GenBank/DDBJ whole genome shotgun (WGS) entry which is preliminary data.</text>
</comment>
<keyword evidence="4" id="KW-0274">FAD</keyword>
<dbReference type="SUPFAM" id="SSF51905">
    <property type="entry name" value="FAD/NAD(P)-binding domain"/>
    <property type="match status" value="1"/>
</dbReference>
<dbReference type="EC" id="1.4.3.-" evidence="4"/>
<dbReference type="Gene3D" id="3.50.50.60">
    <property type="entry name" value="FAD/NAD(P)-binding domain"/>
    <property type="match status" value="1"/>
</dbReference>
<proteinExistence type="inferred from homology"/>
<dbReference type="OrthoDB" id="5046242at2759"/>
<evidence type="ECO:0000256" key="5">
    <source>
        <dbReference type="SAM" id="SignalP"/>
    </source>
</evidence>
<keyword evidence="4" id="KW-0285">Flavoprotein</keyword>
<dbReference type="EMBL" id="WJQU01000004">
    <property type="protein sequence ID" value="KAJ6636278.1"/>
    <property type="molecule type" value="Genomic_DNA"/>
</dbReference>
<protein>
    <recommendedName>
        <fullName evidence="4">Amine oxidase</fullName>
        <ecNumber evidence="4">1.4.3.-</ecNumber>
    </recommendedName>
</protein>